<gene>
    <name evidence="2" type="ORF">CROQUDRAFT_697995</name>
</gene>
<feature type="non-terminal residue" evidence="2">
    <location>
        <position position="1"/>
    </location>
</feature>
<evidence type="ECO:0000313" key="2">
    <source>
        <dbReference type="EMBL" id="KAG0139396.1"/>
    </source>
</evidence>
<name>A0A9P6N8W3_9BASI</name>
<reference evidence="2" key="1">
    <citation type="submission" date="2013-11" db="EMBL/GenBank/DDBJ databases">
        <title>Genome sequence of the fusiform rust pathogen reveals effectors for host alternation and coevolution with pine.</title>
        <authorList>
            <consortium name="DOE Joint Genome Institute"/>
            <person name="Smith K."/>
            <person name="Pendleton A."/>
            <person name="Kubisiak T."/>
            <person name="Anderson C."/>
            <person name="Salamov A."/>
            <person name="Aerts A."/>
            <person name="Riley R."/>
            <person name="Clum A."/>
            <person name="Lindquist E."/>
            <person name="Ence D."/>
            <person name="Campbell M."/>
            <person name="Kronenberg Z."/>
            <person name="Feau N."/>
            <person name="Dhillon B."/>
            <person name="Hamelin R."/>
            <person name="Burleigh J."/>
            <person name="Smith J."/>
            <person name="Yandell M."/>
            <person name="Nelson C."/>
            <person name="Grigoriev I."/>
            <person name="Davis J."/>
        </authorList>
    </citation>
    <scope>NUCLEOTIDE SEQUENCE</scope>
    <source>
        <strain evidence="2">G11</strain>
    </source>
</reference>
<keyword evidence="3" id="KW-1185">Reference proteome</keyword>
<proteinExistence type="predicted"/>
<dbReference type="EMBL" id="MU167601">
    <property type="protein sequence ID" value="KAG0139396.1"/>
    <property type="molecule type" value="Genomic_DNA"/>
</dbReference>
<accession>A0A9P6N8W3</accession>
<evidence type="ECO:0000256" key="1">
    <source>
        <dbReference type="SAM" id="MobiDB-lite"/>
    </source>
</evidence>
<feature type="region of interest" description="Disordered" evidence="1">
    <location>
        <begin position="1"/>
        <end position="27"/>
    </location>
</feature>
<dbReference type="Proteomes" id="UP000886653">
    <property type="component" value="Unassembled WGS sequence"/>
</dbReference>
<protein>
    <submittedName>
        <fullName evidence="2">Uncharacterized protein</fullName>
    </submittedName>
</protein>
<sequence length="53" mass="5739">ELHEHLGLTLHKTHSIDPHQSPEDQGAFGSKIAGVPAECLVFIATSNFFAILI</sequence>
<evidence type="ECO:0000313" key="3">
    <source>
        <dbReference type="Proteomes" id="UP000886653"/>
    </source>
</evidence>
<comment type="caution">
    <text evidence="2">The sequence shown here is derived from an EMBL/GenBank/DDBJ whole genome shotgun (WGS) entry which is preliminary data.</text>
</comment>
<dbReference type="AlphaFoldDB" id="A0A9P6N8W3"/>
<organism evidence="2 3">
    <name type="scientific">Cronartium quercuum f. sp. fusiforme G11</name>
    <dbReference type="NCBI Taxonomy" id="708437"/>
    <lineage>
        <taxon>Eukaryota</taxon>
        <taxon>Fungi</taxon>
        <taxon>Dikarya</taxon>
        <taxon>Basidiomycota</taxon>
        <taxon>Pucciniomycotina</taxon>
        <taxon>Pucciniomycetes</taxon>
        <taxon>Pucciniales</taxon>
        <taxon>Coleosporiaceae</taxon>
        <taxon>Cronartium</taxon>
    </lineage>
</organism>